<evidence type="ECO:0000256" key="4">
    <source>
        <dbReference type="ARBA" id="ARBA00022692"/>
    </source>
</evidence>
<evidence type="ECO:0000256" key="5">
    <source>
        <dbReference type="ARBA" id="ARBA00022989"/>
    </source>
</evidence>
<evidence type="ECO:0000256" key="6">
    <source>
        <dbReference type="ARBA" id="ARBA00023136"/>
    </source>
</evidence>
<evidence type="ECO:0000256" key="1">
    <source>
        <dbReference type="ARBA" id="ARBA00004141"/>
    </source>
</evidence>
<evidence type="ECO:0000256" key="8">
    <source>
        <dbReference type="SAM" id="Phobius"/>
    </source>
</evidence>
<dbReference type="PANTHER" id="PTHR34093">
    <property type="entry name" value="CHLORIDE CHANNEL CLIC-LIKE PROTEIN 1"/>
    <property type="match status" value="1"/>
</dbReference>
<dbReference type="Proteomes" id="UP001162480">
    <property type="component" value="Chromosome 9"/>
</dbReference>
<evidence type="ECO:0000313" key="10">
    <source>
        <dbReference type="Proteomes" id="UP001162480"/>
    </source>
</evidence>
<organism evidence="9 10">
    <name type="scientific">Octopus vulgaris</name>
    <name type="common">Common octopus</name>
    <dbReference type="NCBI Taxonomy" id="6645"/>
    <lineage>
        <taxon>Eukaryota</taxon>
        <taxon>Metazoa</taxon>
        <taxon>Spiralia</taxon>
        <taxon>Lophotrochozoa</taxon>
        <taxon>Mollusca</taxon>
        <taxon>Cephalopoda</taxon>
        <taxon>Coleoidea</taxon>
        <taxon>Octopodiformes</taxon>
        <taxon>Octopoda</taxon>
        <taxon>Incirrata</taxon>
        <taxon>Octopodidae</taxon>
        <taxon>Octopus</taxon>
    </lineage>
</organism>
<protein>
    <recommendedName>
        <fullName evidence="3">Chloride channel CLIC-like protein 1</fullName>
    </recommendedName>
</protein>
<comment type="similarity">
    <text evidence="2">Belongs to the chloride channel MCLC family.</text>
</comment>
<evidence type="ECO:0000256" key="3">
    <source>
        <dbReference type="ARBA" id="ARBA00015571"/>
    </source>
</evidence>
<accession>A0AA36B4R0</accession>
<name>A0AA36B4R0_OCTVU</name>
<dbReference type="GO" id="GO:0005783">
    <property type="term" value="C:endoplasmic reticulum"/>
    <property type="evidence" value="ECO:0007669"/>
    <property type="project" value="TreeGrafter"/>
</dbReference>
<gene>
    <name evidence="9" type="ORF">OCTVUL_1B015183</name>
</gene>
<feature type="coiled-coil region" evidence="7">
    <location>
        <begin position="335"/>
        <end position="385"/>
    </location>
</feature>
<dbReference type="PANTHER" id="PTHR34093:SF1">
    <property type="entry name" value="CHLORIDE CHANNEL CLIC-LIKE PROTEIN 1"/>
    <property type="match status" value="1"/>
</dbReference>
<evidence type="ECO:0000256" key="2">
    <source>
        <dbReference type="ARBA" id="ARBA00005944"/>
    </source>
</evidence>
<dbReference type="GO" id="GO:0005254">
    <property type="term" value="F:chloride channel activity"/>
    <property type="evidence" value="ECO:0007669"/>
    <property type="project" value="TreeGrafter"/>
</dbReference>
<dbReference type="EMBL" id="OX597822">
    <property type="protein sequence ID" value="CAI9727891.1"/>
    <property type="molecule type" value="Genomic_DNA"/>
</dbReference>
<reference evidence="9" key="1">
    <citation type="submission" date="2023-08" db="EMBL/GenBank/DDBJ databases">
        <authorList>
            <person name="Alioto T."/>
            <person name="Alioto T."/>
            <person name="Gomez Garrido J."/>
        </authorList>
    </citation>
    <scope>NUCLEOTIDE SEQUENCE</scope>
</reference>
<comment type="subcellular location">
    <subcellularLocation>
        <location evidence="1">Membrane</location>
        <topology evidence="1">Multi-pass membrane protein</topology>
    </subcellularLocation>
</comment>
<feature type="transmembrane region" description="Helical" evidence="8">
    <location>
        <begin position="185"/>
        <end position="202"/>
    </location>
</feature>
<feature type="transmembrane region" description="Helical" evidence="8">
    <location>
        <begin position="301"/>
        <end position="329"/>
    </location>
</feature>
<dbReference type="AlphaFoldDB" id="A0AA36B4R0"/>
<sequence length="402" mass="46617">MHSVVSAPFTENPQVLSIKSIMKPSKMYLTLVQILTLTCILNQHTVHSDLWERFPNIEQTCSQDLVVKQFVRKLLSKLPDVKQSTADQEESQKKIDYELFFELSITDHKILHEFVNGQTNFDDVVEVLSHMVKDITPFNSNYSGSTYFREYFVDSVEMCFLVAVCVIIATTFLFNLFTAKRISKLIVVTFFINIMWNWFYLYEEEKAKTYHALQQGPPKGCVRDDKSFKTLLVEWFSVQKDECLTYLVYVDISPFFRVRPYEALSISMTNIIFKPFQYIGQHISTFIRDICAPLPLYMQPIIILLMFFSMLVSLMILSGYSFSTFFFSISKKNNNDNNKDVLNKLLQKLEYLEDNQPTKDQIEDVASLLKKYIKTSEDLKSLEDKSNDSAIMASGDADLMAT</sequence>
<proteinExistence type="inferred from homology"/>
<dbReference type="InterPro" id="IPR009231">
    <property type="entry name" value="Chloride_chnl_CLIC-like"/>
</dbReference>
<evidence type="ECO:0000256" key="7">
    <source>
        <dbReference type="SAM" id="Coils"/>
    </source>
</evidence>
<dbReference type="Pfam" id="PF05934">
    <property type="entry name" value="MCLC"/>
    <property type="match status" value="1"/>
</dbReference>
<dbReference type="GO" id="GO:0016020">
    <property type="term" value="C:membrane"/>
    <property type="evidence" value="ECO:0007669"/>
    <property type="project" value="UniProtKB-SubCell"/>
</dbReference>
<keyword evidence="4 8" id="KW-0812">Transmembrane</keyword>
<keyword evidence="10" id="KW-1185">Reference proteome</keyword>
<keyword evidence="7" id="KW-0175">Coiled coil</keyword>
<keyword evidence="6 8" id="KW-0472">Membrane</keyword>
<evidence type="ECO:0000313" key="9">
    <source>
        <dbReference type="EMBL" id="CAI9727891.1"/>
    </source>
</evidence>
<feature type="transmembrane region" description="Helical" evidence="8">
    <location>
        <begin position="155"/>
        <end position="178"/>
    </location>
</feature>
<keyword evidence="5 8" id="KW-1133">Transmembrane helix</keyword>